<evidence type="ECO:0000313" key="2">
    <source>
        <dbReference type="Proteomes" id="UP000008021"/>
    </source>
</evidence>
<dbReference type="HOGENOM" id="CLU_2708979_0_0_1"/>
<protein>
    <submittedName>
        <fullName evidence="1">Uncharacterized protein</fullName>
    </submittedName>
</protein>
<reference evidence="1" key="1">
    <citation type="submission" date="2015-04" db="UniProtKB">
        <authorList>
            <consortium name="EnsemblPlants"/>
        </authorList>
    </citation>
    <scope>IDENTIFICATION</scope>
</reference>
<dbReference type="EnsemblPlants" id="OMERI05G09710.1">
    <property type="protein sequence ID" value="OMERI05G09710.1"/>
    <property type="gene ID" value="OMERI05G09710"/>
</dbReference>
<organism evidence="1">
    <name type="scientific">Oryza meridionalis</name>
    <dbReference type="NCBI Taxonomy" id="40149"/>
    <lineage>
        <taxon>Eukaryota</taxon>
        <taxon>Viridiplantae</taxon>
        <taxon>Streptophyta</taxon>
        <taxon>Embryophyta</taxon>
        <taxon>Tracheophyta</taxon>
        <taxon>Spermatophyta</taxon>
        <taxon>Magnoliopsida</taxon>
        <taxon>Liliopsida</taxon>
        <taxon>Poales</taxon>
        <taxon>Poaceae</taxon>
        <taxon>BOP clade</taxon>
        <taxon>Oryzoideae</taxon>
        <taxon>Oryzeae</taxon>
        <taxon>Oryzinae</taxon>
        <taxon>Oryza</taxon>
    </lineage>
</organism>
<sequence>MGPTPKVHPYRTRVLEQPEMTLYLQYKAQPLSTSPSPSLPLLAPIIHKIRGKHRKTMMSIPEAKRCQPPALIL</sequence>
<dbReference type="AlphaFoldDB" id="A0A0E0DPP6"/>
<evidence type="ECO:0000313" key="1">
    <source>
        <dbReference type="EnsemblPlants" id="OMERI05G09710.1"/>
    </source>
</evidence>
<reference evidence="1" key="2">
    <citation type="submission" date="2018-05" db="EMBL/GenBank/DDBJ databases">
        <title>OmerRS3 (Oryza meridionalis Reference Sequence Version 3).</title>
        <authorList>
            <person name="Zhang J."/>
            <person name="Kudrna D."/>
            <person name="Lee S."/>
            <person name="Talag J."/>
            <person name="Welchert J."/>
            <person name="Wing R.A."/>
        </authorList>
    </citation>
    <scope>NUCLEOTIDE SEQUENCE [LARGE SCALE GENOMIC DNA]</scope>
    <source>
        <strain evidence="1">cv. OR44</strain>
    </source>
</reference>
<dbReference type="Gramene" id="OMERI05G09710.1">
    <property type="protein sequence ID" value="OMERI05G09710.1"/>
    <property type="gene ID" value="OMERI05G09710"/>
</dbReference>
<dbReference type="Proteomes" id="UP000008021">
    <property type="component" value="Chromosome 5"/>
</dbReference>
<accession>A0A0E0DPP6</accession>
<keyword evidence="2" id="KW-1185">Reference proteome</keyword>
<proteinExistence type="predicted"/>
<name>A0A0E0DPP6_9ORYZ</name>